<reference evidence="3" key="3">
    <citation type="submission" date="2022-10" db="EMBL/GenBank/DDBJ databases">
        <title>Human gut microbiome strain richness.</title>
        <authorList>
            <person name="Chen-Liaw A."/>
        </authorList>
    </citation>
    <scope>NUCLEOTIDE SEQUENCE</scope>
    <source>
        <strain evidence="3">F7_m1001271B151109d0_201107</strain>
        <strain evidence="4">RTP21484st1_H8_RTP21484_190118</strain>
    </source>
</reference>
<dbReference type="GO" id="GO:0005975">
    <property type="term" value="P:carbohydrate metabolic process"/>
    <property type="evidence" value="ECO:0007669"/>
    <property type="project" value="InterPro"/>
</dbReference>
<accession>A0A1Y4PVQ9</accession>
<dbReference type="Proteomes" id="UP000460135">
    <property type="component" value="Unassembled WGS sequence"/>
</dbReference>
<dbReference type="PANTHER" id="PTHR34987:SF6">
    <property type="entry name" value="ALPHA-L-RHAMNOSIDASE SIX-HAIRPIN GLYCOSIDASE DOMAIN-CONTAINING PROTEIN"/>
    <property type="match status" value="1"/>
</dbReference>
<dbReference type="KEGG" id="boa:Bovatus_02668"/>
<evidence type="ECO:0000313" key="7">
    <source>
        <dbReference type="Proteomes" id="UP000460135"/>
    </source>
</evidence>
<keyword evidence="1" id="KW-0732">Signal</keyword>
<sequence length="682" mass="76478">MFTRKMKIVLLLFVLFCLADNANATPRWRILDSGAIEWQIDGRLPHYDHIEMSGLKVSAVLRYGVNGDGQFVMERSMIWPMLRTIPNNTHASLMQRFAIDYASLLLVNGMALNNEKVKSICIDGRLTVVSLFAIGYQNTGTARNREPVPVVELTRSFFPSTDKPMLCERYTVKNISSKPISVIVPFQKAVYKTDPVKGVDGSYTIVTSIQNKEDCLYTIAPKESLTFDASVQAYKKGEKELIVDIADEEHKRMAFVDKIWNNLSFVSPDPVVNTAFAFAKVRAAESIFATGGGFMHSPGGESYYAAVWANDQAEYANPFFPFLGYDIGNASALNSFRLFARFMNSDYKPIPSSIIAEGKDTWNGAGDRGDAAMIAYGAARYALAKADKKEAQELWPLIEWCLEYCKRKINASGIVTSDADELEGRFPAGNANLCTSSLYYDALVSASYLAKELGKQSSVSKEYARQAKVLKNNINNYFGSRIEGFDSYRYYEGNDILRSWIAIPLTVGIFEKKTGTVEALFSPRLWSKDGLLTQAGTDTFWDRSTLYALRGVYSAGARERAMEHMAYYSQQRLLGEHVPYPIEAWPEGNQRHLSAESALYCRIVTEGIFGIRPTGFNSFSLCPQLPDKWNSMRLNNVSAFAFSPFDIIVERQGNKIKTYVLRNGKPVKTYHTENGKDINITF</sequence>
<dbReference type="InterPro" id="IPR008928">
    <property type="entry name" value="6-hairpin_glycosidase_sf"/>
</dbReference>
<proteinExistence type="predicted"/>
<dbReference type="Gene3D" id="1.50.10.10">
    <property type="match status" value="1"/>
</dbReference>
<feature type="signal peptide" evidence="1">
    <location>
        <begin position="1"/>
        <end position="24"/>
    </location>
</feature>
<dbReference type="SUPFAM" id="SSF48208">
    <property type="entry name" value="Six-hairpin glycosidases"/>
    <property type="match status" value="1"/>
</dbReference>
<dbReference type="EMBL" id="JAQNWR010000014">
    <property type="protein sequence ID" value="MDC2409875.1"/>
    <property type="molecule type" value="Genomic_DNA"/>
</dbReference>
<gene>
    <name evidence="5" type="ORF">DW206_00550</name>
    <name evidence="2" type="ORF">F3F51_14540</name>
    <name evidence="3" type="ORF">PO240_18565</name>
    <name evidence="4" type="ORF">PQ628_10000</name>
</gene>
<dbReference type="Proteomes" id="UP001215078">
    <property type="component" value="Unassembled WGS sequence"/>
</dbReference>
<evidence type="ECO:0000313" key="5">
    <source>
        <dbReference type="EMBL" id="RHH52556.1"/>
    </source>
</evidence>
<evidence type="ECO:0008006" key="8">
    <source>
        <dbReference type="Google" id="ProtNLM"/>
    </source>
</evidence>
<dbReference type="InterPro" id="IPR012341">
    <property type="entry name" value="6hp_glycosidase-like_sf"/>
</dbReference>
<dbReference type="EMBL" id="JAQQPO010000010">
    <property type="protein sequence ID" value="MDC7958542.1"/>
    <property type="molecule type" value="Genomic_DNA"/>
</dbReference>
<dbReference type="GeneID" id="29455472"/>
<reference evidence="2 7" key="2">
    <citation type="journal article" date="2019" name="Nat. Med.">
        <title>A library of human gut bacterial isolates paired with longitudinal multiomics data enables mechanistic microbiome research.</title>
        <authorList>
            <person name="Poyet M."/>
            <person name="Groussin M."/>
            <person name="Gibbons S.M."/>
            <person name="Avila-Pacheco J."/>
            <person name="Jiang X."/>
            <person name="Kearney S.M."/>
            <person name="Perrotta A.R."/>
            <person name="Berdy B."/>
            <person name="Zhao S."/>
            <person name="Lieberman T.D."/>
            <person name="Swanson P.K."/>
            <person name="Smith M."/>
            <person name="Roesemann S."/>
            <person name="Alexander J.E."/>
            <person name="Rich S.A."/>
            <person name="Livny J."/>
            <person name="Vlamakis H."/>
            <person name="Clish C."/>
            <person name="Bullock K."/>
            <person name="Deik A."/>
            <person name="Scott J."/>
            <person name="Pierce K.A."/>
            <person name="Xavier R.J."/>
            <person name="Alm E.J."/>
        </authorList>
    </citation>
    <scope>NUCLEOTIDE SEQUENCE [LARGE SCALE GENOMIC DNA]</scope>
    <source>
        <strain evidence="2 7">BIOML-A183</strain>
    </source>
</reference>
<comment type="caution">
    <text evidence="5">The sequence shown here is derived from an EMBL/GenBank/DDBJ whole genome shotgun (WGS) entry which is preliminary data.</text>
</comment>
<dbReference type="EMBL" id="VWLX01000010">
    <property type="protein sequence ID" value="KAA3803830.1"/>
    <property type="molecule type" value="Genomic_DNA"/>
</dbReference>
<evidence type="ECO:0000256" key="1">
    <source>
        <dbReference type="SAM" id="SignalP"/>
    </source>
</evidence>
<reference evidence="5 6" key="1">
    <citation type="submission" date="2018-08" db="EMBL/GenBank/DDBJ databases">
        <title>A genome reference for cultivated species of the human gut microbiota.</title>
        <authorList>
            <person name="Zou Y."/>
            <person name="Xue W."/>
            <person name="Luo G."/>
        </authorList>
    </citation>
    <scope>NUCLEOTIDE SEQUENCE [LARGE SCALE GENOMIC DNA]</scope>
    <source>
        <strain evidence="5 6">AM17-48</strain>
    </source>
</reference>
<evidence type="ECO:0000313" key="3">
    <source>
        <dbReference type="EMBL" id="MDC2409875.1"/>
    </source>
</evidence>
<evidence type="ECO:0000313" key="6">
    <source>
        <dbReference type="Proteomes" id="UP000283329"/>
    </source>
</evidence>
<dbReference type="AlphaFoldDB" id="A0A1Y4PVQ9"/>
<evidence type="ECO:0000313" key="2">
    <source>
        <dbReference type="EMBL" id="KAA3803830.1"/>
    </source>
</evidence>
<protein>
    <recommendedName>
        <fullName evidence="8">Alpha-L-rhamnosidase six-hairpin glycosidase domain-containing protein</fullName>
    </recommendedName>
</protein>
<dbReference type="EMBL" id="QRJR01000001">
    <property type="protein sequence ID" value="RHH52556.1"/>
    <property type="molecule type" value="Genomic_DNA"/>
</dbReference>
<name>A0A1Y4PVQ9_BACOV</name>
<evidence type="ECO:0000313" key="4">
    <source>
        <dbReference type="EMBL" id="MDC7958542.1"/>
    </source>
</evidence>
<dbReference type="Proteomes" id="UP001214017">
    <property type="component" value="Unassembled WGS sequence"/>
</dbReference>
<dbReference type="Proteomes" id="UP000283329">
    <property type="component" value="Unassembled WGS sequence"/>
</dbReference>
<organism evidence="5 6">
    <name type="scientific">Bacteroides ovatus</name>
    <dbReference type="NCBI Taxonomy" id="28116"/>
    <lineage>
        <taxon>Bacteria</taxon>
        <taxon>Pseudomonadati</taxon>
        <taxon>Bacteroidota</taxon>
        <taxon>Bacteroidia</taxon>
        <taxon>Bacteroidales</taxon>
        <taxon>Bacteroidaceae</taxon>
        <taxon>Bacteroides</taxon>
    </lineage>
</organism>
<dbReference type="RefSeq" id="WP_004296229.1">
    <property type="nucleotide sequence ID" value="NZ_BAABYJ010000001.1"/>
</dbReference>
<dbReference type="PANTHER" id="PTHR34987">
    <property type="entry name" value="C, PUTATIVE (AFU_ORTHOLOGUE AFUA_3G02880)-RELATED"/>
    <property type="match status" value="1"/>
</dbReference>
<feature type="chain" id="PRO_5042691897" description="Alpha-L-rhamnosidase six-hairpin glycosidase domain-containing protein" evidence="1">
    <location>
        <begin position="25"/>
        <end position="682"/>
    </location>
</feature>